<dbReference type="EMBL" id="LCTW02000174">
    <property type="protein sequence ID" value="KXX77174.1"/>
    <property type="molecule type" value="Genomic_DNA"/>
</dbReference>
<name>A0A175W2G5_9PEZI</name>
<accession>A0A175W2G5</accession>
<evidence type="ECO:0000313" key="3">
    <source>
        <dbReference type="Proteomes" id="UP000078237"/>
    </source>
</evidence>
<reference evidence="3" key="1">
    <citation type="submission" date="2015-06" db="EMBL/GenBank/DDBJ databases">
        <authorList>
            <person name="van de Sande W.W.J."/>
        </authorList>
    </citation>
    <scope>NUCLEOTIDE SEQUENCE [LARGE SCALE GENOMIC DNA]</scope>
    <source>
        <strain evidence="3">mm55</strain>
    </source>
</reference>
<reference evidence="1" key="2">
    <citation type="submission" date="2015-06" db="EMBL/GenBank/DDBJ databases">
        <authorList>
            <person name="Hoefler B.C."/>
            <person name="Straight P.D."/>
        </authorList>
    </citation>
    <scope>NUCLEOTIDE SEQUENCE [LARGE SCALE GENOMIC DNA]</scope>
    <source>
        <strain evidence="1">Mm55</strain>
    </source>
</reference>
<evidence type="ECO:0000313" key="2">
    <source>
        <dbReference type="EMBL" id="KXX79000.1"/>
    </source>
</evidence>
<dbReference type="AlphaFoldDB" id="A0A175W2G5"/>
<comment type="caution">
    <text evidence="1">The sequence shown here is derived from an EMBL/GenBank/DDBJ whole genome shotgun (WGS) entry which is preliminary data.</text>
</comment>
<gene>
    <name evidence="2" type="ORF">MMYC01_204294</name>
    <name evidence="1" type="ORF">MMYC01_206594</name>
</gene>
<dbReference type="EMBL" id="LCTW02000100">
    <property type="protein sequence ID" value="KXX79000.1"/>
    <property type="molecule type" value="Genomic_DNA"/>
</dbReference>
<keyword evidence="3" id="KW-1185">Reference proteome</keyword>
<proteinExistence type="predicted"/>
<dbReference type="Proteomes" id="UP000078237">
    <property type="component" value="Unassembled WGS sequence"/>
</dbReference>
<protein>
    <submittedName>
        <fullName evidence="1">Uncharacterized protein</fullName>
    </submittedName>
</protein>
<sequence length="255" mass="28021">MSATLTRTPGDHRFRVEGRTLYDHWEATSATAIFPGNEQTQTFKVEVAWSFTIDLLMPPASSSDFETPNGVIKPKVLGVDSTGLPKDVRMSGKRPEYILDDTPTKVMAAIRNNISGAVKKTAESLEGKFDYSGRFVYPESSKVCLADELFLVCSHPGHVQVRPPGYMKYEVPAERKPQVIVTSPLLRGDVNASHVIWQVGVPAFDPNTKRVKISLTGSNITGHNVGFSCIKVVVPAIKDLNFSAVFAECDPKKRV</sequence>
<dbReference type="VEuPathDB" id="FungiDB:MMYC01_204294"/>
<reference evidence="1 3" key="3">
    <citation type="submission" date="2016-01" db="EMBL/GenBank/DDBJ databases">
        <title>Madurella mycetomatis genome sequencing.</title>
        <authorList>
            <person name="Van De Sande W."/>
        </authorList>
    </citation>
    <scope>NUCLEOTIDE SEQUENCE [LARGE SCALE GENOMIC DNA]</scope>
    <source>
        <strain evidence="1">Mm55</strain>
        <strain evidence="3">mm55</strain>
    </source>
</reference>
<evidence type="ECO:0000313" key="1">
    <source>
        <dbReference type="EMBL" id="KXX77174.1"/>
    </source>
</evidence>
<organism evidence="1 3">
    <name type="scientific">Madurella mycetomatis</name>
    <dbReference type="NCBI Taxonomy" id="100816"/>
    <lineage>
        <taxon>Eukaryota</taxon>
        <taxon>Fungi</taxon>
        <taxon>Dikarya</taxon>
        <taxon>Ascomycota</taxon>
        <taxon>Pezizomycotina</taxon>
        <taxon>Sordariomycetes</taxon>
        <taxon>Sordariomycetidae</taxon>
        <taxon>Sordariales</taxon>
        <taxon>Sordariales incertae sedis</taxon>
        <taxon>Madurella</taxon>
    </lineage>
</organism>
<dbReference type="VEuPathDB" id="FungiDB:MMYC01_206594"/>